<proteinExistence type="predicted"/>
<gene>
    <name evidence="1" type="ORF">H7U22_09915</name>
</gene>
<comment type="caution">
    <text evidence="1">The sequence shown here is derived from an EMBL/GenBank/DDBJ whole genome shotgun (WGS) entry which is preliminary data.</text>
</comment>
<name>A0ABR7KRW1_9SPHI</name>
<reference evidence="1 2" key="1">
    <citation type="submission" date="2020-08" db="EMBL/GenBank/DDBJ databases">
        <authorList>
            <person name="Sun Q."/>
            <person name="Inoue M."/>
        </authorList>
    </citation>
    <scope>NUCLEOTIDE SEQUENCE [LARGE SCALE GENOMIC DNA]</scope>
    <source>
        <strain evidence="1 2">CCM 8938</strain>
    </source>
</reference>
<evidence type="ECO:0008006" key="3">
    <source>
        <dbReference type="Google" id="ProtNLM"/>
    </source>
</evidence>
<evidence type="ECO:0000313" key="1">
    <source>
        <dbReference type="EMBL" id="MBC6110743.1"/>
    </source>
</evidence>
<protein>
    <recommendedName>
        <fullName evidence="3">DUF3828 domain-containing protein</fullName>
    </recommendedName>
</protein>
<evidence type="ECO:0000313" key="2">
    <source>
        <dbReference type="Proteomes" id="UP000652755"/>
    </source>
</evidence>
<accession>A0ABR7KRW1</accession>
<sequence>MKRFPFYVLMFTINFCSAQVKLSQESTIKNRIVNFLAWHKKGGENIQGPAYFVPRYDELDSTKTYFDIDSLERYYNVFRKSKFVSEQYINQLKDYFNYYGKFIGPKRKPNEIIKIDGLDQDIILNTFEPELILDNLTRVTITKSLIIYNKALIGMNFTKGVDMIFILTKQNDDWEIDYIGPNNSSMQSLFRQ</sequence>
<dbReference type="RefSeq" id="WP_187071208.1">
    <property type="nucleotide sequence ID" value="NZ_JACRYL010000007.1"/>
</dbReference>
<dbReference type="EMBL" id="JACRYL010000007">
    <property type="protein sequence ID" value="MBC6110743.1"/>
    <property type="molecule type" value="Genomic_DNA"/>
</dbReference>
<organism evidence="1 2">
    <name type="scientific">Pedobacter fastidiosus</name>
    <dbReference type="NCBI Taxonomy" id="2765361"/>
    <lineage>
        <taxon>Bacteria</taxon>
        <taxon>Pseudomonadati</taxon>
        <taxon>Bacteroidota</taxon>
        <taxon>Sphingobacteriia</taxon>
        <taxon>Sphingobacteriales</taxon>
        <taxon>Sphingobacteriaceae</taxon>
        <taxon>Pedobacter</taxon>
    </lineage>
</organism>
<keyword evidence="2" id="KW-1185">Reference proteome</keyword>
<dbReference type="Proteomes" id="UP000652755">
    <property type="component" value="Unassembled WGS sequence"/>
</dbReference>